<dbReference type="GeneID" id="68096661"/>
<dbReference type="EMBL" id="PYSW02000020">
    <property type="protein sequence ID" value="KAG2383535.1"/>
    <property type="molecule type" value="Genomic_DNA"/>
</dbReference>
<gene>
    <name evidence="2" type="ORF">C9374_004206</name>
</gene>
<feature type="region of interest" description="Disordered" evidence="1">
    <location>
        <begin position="299"/>
        <end position="336"/>
    </location>
</feature>
<keyword evidence="3" id="KW-1185">Reference proteome</keyword>
<protein>
    <submittedName>
        <fullName evidence="2">Uncharacterized protein</fullName>
    </submittedName>
</protein>
<feature type="compositionally biased region" description="Low complexity" evidence="1">
    <location>
        <begin position="299"/>
        <end position="311"/>
    </location>
</feature>
<evidence type="ECO:0000313" key="2">
    <source>
        <dbReference type="EMBL" id="KAG2383535.1"/>
    </source>
</evidence>
<dbReference type="Proteomes" id="UP000816034">
    <property type="component" value="Unassembled WGS sequence"/>
</dbReference>
<feature type="region of interest" description="Disordered" evidence="1">
    <location>
        <begin position="1"/>
        <end position="21"/>
    </location>
</feature>
<name>A0AA88GSY0_NAELO</name>
<comment type="caution">
    <text evidence="2">The sequence shown here is derived from an EMBL/GenBank/DDBJ whole genome shotgun (WGS) entry which is preliminary data.</text>
</comment>
<organism evidence="2 3">
    <name type="scientific">Naegleria lovaniensis</name>
    <name type="common">Amoeba</name>
    <dbReference type="NCBI Taxonomy" id="51637"/>
    <lineage>
        <taxon>Eukaryota</taxon>
        <taxon>Discoba</taxon>
        <taxon>Heterolobosea</taxon>
        <taxon>Tetramitia</taxon>
        <taxon>Eutetramitia</taxon>
        <taxon>Vahlkampfiidae</taxon>
        <taxon>Naegleria</taxon>
    </lineage>
</organism>
<evidence type="ECO:0000313" key="3">
    <source>
        <dbReference type="Proteomes" id="UP000816034"/>
    </source>
</evidence>
<dbReference type="AlphaFoldDB" id="A0AA88GSY0"/>
<sequence>MIQKVNRIDPNKHRITETKKQQQVEEKDQTILTLFQCIEKEYEEKIKMLTEKCFILERQLQQYWMETNKNDLPCEHASCQIHVVREQASPQFHEEEHSRNASLNITRIAHPSVNDEIHNQSCKVMMDCGNNDHSLCSSPFGFNETSMTTPSKPQQRRYHDGMDHDYQIILSPPLELERYCNAEDIGGNINSLLNSNTSSSGQLLTPQRRAVVNKPLETHFSYSPALSDSSSEADLDFNWLFEQDHLSQVSTASTSTISKRSTRQSEKKEHISQVIEHLQTHLHAEIILPNLTLMEGDAISSSSSIPSPSLSQDHDHSLSKTPMSEMKRSTTKRLTTPNGSSELTFSVAALKKSQRSQNSRIYTRTDYKYRDYSLSENIIFFCKYIKFKPEYLLSHDKLGLSNLYFDVIDLVEKERSKFKFLKSNKDSMIIGDCDEGLIVVKLLECEKTFHTHVLSKLNKVLVSKQEHRKKKLVREYCFGAQSLSQVFDFDFNIYLLRDSEPSRHEGPFSIFDVLLNCKCTNP</sequence>
<proteinExistence type="predicted"/>
<feature type="compositionally biased region" description="Polar residues" evidence="1">
    <location>
        <begin position="250"/>
        <end position="259"/>
    </location>
</feature>
<feature type="region of interest" description="Disordered" evidence="1">
    <location>
        <begin position="250"/>
        <end position="269"/>
    </location>
</feature>
<accession>A0AA88GSY0</accession>
<reference evidence="2 3" key="1">
    <citation type="journal article" date="2018" name="BMC Genomics">
        <title>The genome of Naegleria lovaniensis, the basis for a comparative approach to unravel pathogenicity factors of the human pathogenic amoeba N. fowleri.</title>
        <authorList>
            <person name="Liechti N."/>
            <person name="Schurch N."/>
            <person name="Bruggmann R."/>
            <person name="Wittwer M."/>
        </authorList>
    </citation>
    <scope>NUCLEOTIDE SEQUENCE [LARGE SCALE GENOMIC DNA]</scope>
    <source>
        <strain evidence="2 3">ATCC 30569</strain>
    </source>
</reference>
<dbReference type="RefSeq" id="XP_044549214.1">
    <property type="nucleotide sequence ID" value="XM_044693820.1"/>
</dbReference>
<evidence type="ECO:0000256" key="1">
    <source>
        <dbReference type="SAM" id="MobiDB-lite"/>
    </source>
</evidence>